<sequence>MPITIQQIKTFDVSYTVSYQDFSGVVLSKSVCDRLLVEEV</sequence>
<dbReference type="Proteomes" id="UP001497602">
    <property type="component" value="Unassembled WGS sequence"/>
</dbReference>
<protein>
    <submittedName>
        <fullName evidence="1">Uncharacterized protein</fullName>
    </submittedName>
</protein>
<gene>
    <name evidence="1" type="ORF">T190115A13A_100112</name>
</gene>
<evidence type="ECO:0000313" key="2">
    <source>
        <dbReference type="Proteomes" id="UP001497602"/>
    </source>
</evidence>
<organism evidence="1 2">
    <name type="scientific">Tenacibaculum vairaonense</name>
    <dbReference type="NCBI Taxonomy" id="3137860"/>
    <lineage>
        <taxon>Bacteria</taxon>
        <taxon>Pseudomonadati</taxon>
        <taxon>Bacteroidota</taxon>
        <taxon>Flavobacteriia</taxon>
        <taxon>Flavobacteriales</taxon>
        <taxon>Flavobacteriaceae</taxon>
        <taxon>Tenacibaculum</taxon>
    </lineage>
</organism>
<dbReference type="EMBL" id="CAXJRC010000001">
    <property type="protein sequence ID" value="CAL2104824.1"/>
    <property type="molecule type" value="Genomic_DNA"/>
</dbReference>
<evidence type="ECO:0000313" key="1">
    <source>
        <dbReference type="EMBL" id="CAL2104824.1"/>
    </source>
</evidence>
<proteinExistence type="predicted"/>
<name>A0ABM9PGU4_9FLAO</name>
<comment type="caution">
    <text evidence="1">The sequence shown here is derived from an EMBL/GenBank/DDBJ whole genome shotgun (WGS) entry which is preliminary data.</text>
</comment>
<dbReference type="RefSeq" id="WP_348701991.1">
    <property type="nucleotide sequence ID" value="NZ_CAXIYA010000001.1"/>
</dbReference>
<accession>A0ABM9PGU4</accession>
<reference evidence="1 2" key="1">
    <citation type="submission" date="2024-05" db="EMBL/GenBank/DDBJ databases">
        <authorList>
            <person name="Duchaud E."/>
        </authorList>
    </citation>
    <scope>NUCLEOTIDE SEQUENCE [LARGE SCALE GENOMIC DNA]</scope>
    <source>
        <strain evidence="1">Ena-SAMPLE-TAB-13-05-2024-13:56:06:370-140305</strain>
    </source>
</reference>
<keyword evidence="2" id="KW-1185">Reference proteome</keyword>